<dbReference type="EMBL" id="BARW01036175">
    <property type="protein sequence ID" value="GAJ24827.1"/>
    <property type="molecule type" value="Genomic_DNA"/>
</dbReference>
<organism evidence="1">
    <name type="scientific">marine sediment metagenome</name>
    <dbReference type="NCBI Taxonomy" id="412755"/>
    <lineage>
        <taxon>unclassified sequences</taxon>
        <taxon>metagenomes</taxon>
        <taxon>ecological metagenomes</taxon>
    </lineage>
</organism>
<sequence>MSLKDRIDSRTLEEFAKSLQYHGRQELVYVIDYINRYNRNRKKRSIAILPWGAIASDVVRGPGISRYGRPDFLIMRCFDNSYIVKAITPLEVSHSKAQNIERVYLKQEKVERKYNQITPMVTSIQQSILCILGENGLEQYYLLAPESPVFKRMKG</sequence>
<evidence type="ECO:0000313" key="1">
    <source>
        <dbReference type="EMBL" id="GAJ24827.1"/>
    </source>
</evidence>
<accession>X1VUF9</accession>
<gene>
    <name evidence="1" type="ORF">S12H4_56227</name>
</gene>
<protein>
    <submittedName>
        <fullName evidence="1">Uncharacterized protein</fullName>
    </submittedName>
</protein>
<name>X1VUF9_9ZZZZ</name>
<reference evidence="1" key="1">
    <citation type="journal article" date="2014" name="Front. Microbiol.">
        <title>High frequency of phylogenetically diverse reductive dehalogenase-homologous genes in deep subseafloor sedimentary metagenomes.</title>
        <authorList>
            <person name="Kawai M."/>
            <person name="Futagami T."/>
            <person name="Toyoda A."/>
            <person name="Takaki Y."/>
            <person name="Nishi S."/>
            <person name="Hori S."/>
            <person name="Arai W."/>
            <person name="Tsubouchi T."/>
            <person name="Morono Y."/>
            <person name="Uchiyama I."/>
            <person name="Ito T."/>
            <person name="Fujiyama A."/>
            <person name="Inagaki F."/>
            <person name="Takami H."/>
        </authorList>
    </citation>
    <scope>NUCLEOTIDE SEQUENCE</scope>
    <source>
        <strain evidence="1">Expedition CK06-06</strain>
    </source>
</reference>
<feature type="non-terminal residue" evidence="1">
    <location>
        <position position="155"/>
    </location>
</feature>
<comment type="caution">
    <text evidence="1">The sequence shown here is derived from an EMBL/GenBank/DDBJ whole genome shotgun (WGS) entry which is preliminary data.</text>
</comment>
<dbReference type="AlphaFoldDB" id="X1VUF9"/>
<proteinExistence type="predicted"/>